<evidence type="ECO:0000256" key="9">
    <source>
        <dbReference type="SAM" id="Phobius"/>
    </source>
</evidence>
<keyword evidence="5" id="KW-0479">Metal-binding</keyword>
<reference evidence="10" key="1">
    <citation type="submission" date="2020-01" db="EMBL/GenBank/DDBJ databases">
        <title>Genome sequence of Kobresia littledalei, the first chromosome-level genome in the family Cyperaceae.</title>
        <authorList>
            <person name="Qu G."/>
        </authorList>
    </citation>
    <scope>NUCLEOTIDE SEQUENCE</scope>
    <source>
        <strain evidence="10">C.B.Clarke</strain>
        <tissue evidence="10">Leaf</tissue>
    </source>
</reference>
<name>A0A833QZW2_9POAL</name>
<dbReference type="OrthoDB" id="588261at2759"/>
<dbReference type="SUPFAM" id="SSF81343">
    <property type="entry name" value="Fumarate reductase respiratory complex transmembrane subunits"/>
    <property type="match status" value="1"/>
</dbReference>
<keyword evidence="6 9" id="KW-1133">Transmembrane helix</keyword>
<evidence type="ECO:0000256" key="7">
    <source>
        <dbReference type="ARBA" id="ARBA00023004"/>
    </source>
</evidence>
<accession>A0A833QZW2</accession>
<evidence type="ECO:0000256" key="3">
    <source>
        <dbReference type="ARBA" id="ARBA00022617"/>
    </source>
</evidence>
<dbReference type="GO" id="GO:0006099">
    <property type="term" value="P:tricarboxylic acid cycle"/>
    <property type="evidence" value="ECO:0007669"/>
    <property type="project" value="InterPro"/>
</dbReference>
<comment type="caution">
    <text evidence="10">The sequence shown here is derived from an EMBL/GenBank/DDBJ whole genome shotgun (WGS) entry which is preliminary data.</text>
</comment>
<evidence type="ECO:0000256" key="1">
    <source>
        <dbReference type="ARBA" id="ARBA00004434"/>
    </source>
</evidence>
<evidence type="ECO:0000313" key="11">
    <source>
        <dbReference type="Proteomes" id="UP000623129"/>
    </source>
</evidence>
<keyword evidence="8 9" id="KW-0472">Membrane</keyword>
<proteinExistence type="predicted"/>
<feature type="transmembrane region" description="Helical" evidence="9">
    <location>
        <begin position="92"/>
        <end position="112"/>
    </location>
</feature>
<evidence type="ECO:0000313" key="10">
    <source>
        <dbReference type="EMBL" id="KAF3330047.1"/>
    </source>
</evidence>
<keyword evidence="11" id="KW-1185">Reference proteome</keyword>
<dbReference type="GO" id="GO:0045273">
    <property type="term" value="C:respiratory chain complex II (succinate dehydrogenase)"/>
    <property type="evidence" value="ECO:0007669"/>
    <property type="project" value="UniProtKB-ARBA"/>
</dbReference>
<dbReference type="InterPro" id="IPR014314">
    <property type="entry name" value="Succ_DH_cytb556"/>
</dbReference>
<dbReference type="GO" id="GO:0005743">
    <property type="term" value="C:mitochondrial inner membrane"/>
    <property type="evidence" value="ECO:0007669"/>
    <property type="project" value="UniProtKB-SubCell"/>
</dbReference>
<comment type="subcellular location">
    <subcellularLocation>
        <location evidence="1">Mitochondrion inner membrane</location>
        <topology evidence="1">Single-pass membrane protein</topology>
    </subcellularLocation>
</comment>
<dbReference type="PANTHER" id="PTHR10978">
    <property type="entry name" value="SUCCINATE DEHYDROGENASE CYTOCHROME B560 SUBUNIT"/>
    <property type="match status" value="1"/>
</dbReference>
<dbReference type="EMBL" id="SWLB01000014">
    <property type="protein sequence ID" value="KAF3330047.1"/>
    <property type="molecule type" value="Genomic_DNA"/>
</dbReference>
<dbReference type="GO" id="GO:0046872">
    <property type="term" value="F:metal ion binding"/>
    <property type="evidence" value="ECO:0007669"/>
    <property type="project" value="UniProtKB-KW"/>
</dbReference>
<dbReference type="GO" id="GO:0006121">
    <property type="term" value="P:mitochondrial electron transport, succinate to ubiquinone"/>
    <property type="evidence" value="ECO:0007669"/>
    <property type="project" value="TreeGrafter"/>
</dbReference>
<evidence type="ECO:0000256" key="6">
    <source>
        <dbReference type="ARBA" id="ARBA00022989"/>
    </source>
</evidence>
<keyword evidence="4 9" id="KW-0812">Transmembrane</keyword>
<dbReference type="Proteomes" id="UP000623129">
    <property type="component" value="Unassembled WGS sequence"/>
</dbReference>
<comment type="subunit">
    <text evidence="2">Component of complex II composed of eight subunits in plants: four classical SDH subunits SDH1, SDH2, SDH3 and SDH4 (a flavoprotein (FP), an iron-sulfur protein (IP), and a cytochrome b composed of a large and a small subunit.), as well as four subunits unknown in mitochondria from bacteria and heterotrophic eukaryotes.</text>
</comment>
<dbReference type="PANTHER" id="PTHR10978:SF18">
    <property type="entry name" value="SUCCINATE DEHYDROGENASE SUBUNIT 3-1, MITOCHONDRIAL"/>
    <property type="match status" value="1"/>
</dbReference>
<evidence type="ECO:0000256" key="8">
    <source>
        <dbReference type="ARBA" id="ARBA00023136"/>
    </source>
</evidence>
<keyword evidence="7" id="KW-0408">Iron</keyword>
<keyword evidence="3" id="KW-0349">Heme</keyword>
<gene>
    <name evidence="10" type="ORF">FCM35_KLT05378</name>
</gene>
<evidence type="ECO:0000256" key="2">
    <source>
        <dbReference type="ARBA" id="ARBA00011313"/>
    </source>
</evidence>
<evidence type="ECO:0000256" key="4">
    <source>
        <dbReference type="ARBA" id="ARBA00022692"/>
    </source>
</evidence>
<organism evidence="10 11">
    <name type="scientific">Carex littledalei</name>
    <dbReference type="NCBI Taxonomy" id="544730"/>
    <lineage>
        <taxon>Eukaryota</taxon>
        <taxon>Viridiplantae</taxon>
        <taxon>Streptophyta</taxon>
        <taxon>Embryophyta</taxon>
        <taxon>Tracheophyta</taxon>
        <taxon>Spermatophyta</taxon>
        <taxon>Magnoliopsida</taxon>
        <taxon>Liliopsida</taxon>
        <taxon>Poales</taxon>
        <taxon>Cyperaceae</taxon>
        <taxon>Cyperoideae</taxon>
        <taxon>Cariceae</taxon>
        <taxon>Carex</taxon>
        <taxon>Carex subgen. Euthyceras</taxon>
    </lineage>
</organism>
<sequence length="120" mass="13010">MANGTYKSQMNVLGEHAPFALRGLLGKERFSQVRGYKTTTQSPIGLGNSSLPTRPTSRALHVGRALSGPAANRPLSPHLPLKKPQFSATFSISHRIFGMALGTAIMLTPLVYKFSLQFDV</sequence>
<dbReference type="Gene3D" id="1.20.1300.10">
    <property type="entry name" value="Fumarate reductase/succinate dehydrogenase, transmembrane subunit"/>
    <property type="match status" value="1"/>
</dbReference>
<dbReference type="GO" id="GO:0009055">
    <property type="term" value="F:electron transfer activity"/>
    <property type="evidence" value="ECO:0007669"/>
    <property type="project" value="InterPro"/>
</dbReference>
<dbReference type="InterPro" id="IPR034804">
    <property type="entry name" value="SQR/QFR_C/D"/>
</dbReference>
<protein>
    <submittedName>
        <fullName evidence="10">Succinate dehydrogenase subunit 3-1</fullName>
    </submittedName>
</protein>
<evidence type="ECO:0000256" key="5">
    <source>
        <dbReference type="ARBA" id="ARBA00022723"/>
    </source>
</evidence>
<dbReference type="AlphaFoldDB" id="A0A833QZW2"/>